<dbReference type="OrthoDB" id="19653at2759"/>
<dbReference type="Gene3D" id="3.40.50.1820">
    <property type="entry name" value="alpha/beta hydrolase"/>
    <property type="match status" value="1"/>
</dbReference>
<feature type="domain" description="BD-FAE-like" evidence="3">
    <location>
        <begin position="20"/>
        <end position="136"/>
    </location>
</feature>
<dbReference type="InterPro" id="IPR049492">
    <property type="entry name" value="BD-FAE-like_dom"/>
</dbReference>
<dbReference type="InterPro" id="IPR029058">
    <property type="entry name" value="AB_hydrolase_fold"/>
</dbReference>
<accession>A0A166SUI3</accession>
<protein>
    <submittedName>
        <fullName evidence="4">Alpha/beta-hydrolase</fullName>
    </submittedName>
</protein>
<proteinExistence type="predicted"/>
<keyword evidence="5" id="KW-1185">Reference proteome</keyword>
<dbReference type="EMBL" id="KV417496">
    <property type="protein sequence ID" value="KZP29858.1"/>
    <property type="molecule type" value="Genomic_DNA"/>
</dbReference>
<dbReference type="Proteomes" id="UP000076532">
    <property type="component" value="Unassembled WGS sequence"/>
</dbReference>
<dbReference type="InterPro" id="IPR001375">
    <property type="entry name" value="Peptidase_S9_cat"/>
</dbReference>
<evidence type="ECO:0000259" key="3">
    <source>
        <dbReference type="Pfam" id="PF20434"/>
    </source>
</evidence>
<dbReference type="SUPFAM" id="SSF53474">
    <property type="entry name" value="alpha/beta-Hydrolases"/>
    <property type="match status" value="1"/>
</dbReference>
<dbReference type="GO" id="GO:0008236">
    <property type="term" value="F:serine-type peptidase activity"/>
    <property type="evidence" value="ECO:0007669"/>
    <property type="project" value="InterPro"/>
</dbReference>
<evidence type="ECO:0000259" key="2">
    <source>
        <dbReference type="Pfam" id="PF00326"/>
    </source>
</evidence>
<dbReference type="PANTHER" id="PTHR48081:SF3">
    <property type="entry name" value="ALPHA_BETA HYDROLASE FOLD-3 DOMAIN-CONTAINING PROTEIN"/>
    <property type="match status" value="1"/>
</dbReference>
<gene>
    <name evidence="4" type="ORF">FIBSPDRAFT_160091</name>
</gene>
<name>A0A166SUI3_9AGAM</name>
<dbReference type="AlphaFoldDB" id="A0A166SUI3"/>
<evidence type="ECO:0000313" key="4">
    <source>
        <dbReference type="EMBL" id="KZP29858.1"/>
    </source>
</evidence>
<dbReference type="InterPro" id="IPR050300">
    <property type="entry name" value="GDXG_lipolytic_enzyme"/>
</dbReference>
<dbReference type="PANTHER" id="PTHR48081">
    <property type="entry name" value="AB HYDROLASE SUPERFAMILY PROTEIN C4A8.06C"/>
    <property type="match status" value="1"/>
</dbReference>
<dbReference type="STRING" id="436010.A0A166SUI3"/>
<dbReference type="Pfam" id="PF20434">
    <property type="entry name" value="BD-FAE"/>
    <property type="match status" value="1"/>
</dbReference>
<reference evidence="4 5" key="1">
    <citation type="journal article" date="2016" name="Mol. Biol. Evol.">
        <title>Comparative Genomics of Early-Diverging Mushroom-Forming Fungi Provides Insights into the Origins of Lignocellulose Decay Capabilities.</title>
        <authorList>
            <person name="Nagy L.G."/>
            <person name="Riley R."/>
            <person name="Tritt A."/>
            <person name="Adam C."/>
            <person name="Daum C."/>
            <person name="Floudas D."/>
            <person name="Sun H."/>
            <person name="Yadav J.S."/>
            <person name="Pangilinan J."/>
            <person name="Larsson K.H."/>
            <person name="Matsuura K."/>
            <person name="Barry K."/>
            <person name="Labutti K."/>
            <person name="Kuo R."/>
            <person name="Ohm R.A."/>
            <person name="Bhattacharya S.S."/>
            <person name="Shirouzu T."/>
            <person name="Yoshinaga Y."/>
            <person name="Martin F.M."/>
            <person name="Grigoriev I.V."/>
            <person name="Hibbett D.S."/>
        </authorList>
    </citation>
    <scope>NUCLEOTIDE SEQUENCE [LARGE SCALE GENOMIC DNA]</scope>
    <source>
        <strain evidence="4 5">CBS 109695</strain>
    </source>
</reference>
<sequence length="337" mass="37161">MALSPITLTYSSVDDLNLQLDAYIPVDVRGPRPAVLFLHGGGCFSGTRRNEGVGYFSWIERGALDRGYIFITADYRLLHPFTGLHQLEDVQNLFHFLSTEFNSQLPANAAVTLDINAIAVFGESGGGYIARMAALYAVPRPVALISYYGMGGDMFSDFWFRKFEPQAIPRKRITEFLDSEPTKESSLPIYLEDGFFTDALRRTDAFCWISQNGLFTDYLTGIHGLSKGLMALPSDQRATMIPTHMKKAFPELFIDAIPPYPPTLFVHSTEDSIVPPSESLNTYEQLKQMGIRAELCLIGGAKHGLVNPDGTPVVGAEAANESVFAFIESVLRQEAGA</sequence>
<organism evidence="4 5">
    <name type="scientific">Athelia psychrophila</name>
    <dbReference type="NCBI Taxonomy" id="1759441"/>
    <lineage>
        <taxon>Eukaryota</taxon>
        <taxon>Fungi</taxon>
        <taxon>Dikarya</taxon>
        <taxon>Basidiomycota</taxon>
        <taxon>Agaricomycotina</taxon>
        <taxon>Agaricomycetes</taxon>
        <taxon>Agaricomycetidae</taxon>
        <taxon>Atheliales</taxon>
        <taxon>Atheliaceae</taxon>
        <taxon>Athelia</taxon>
    </lineage>
</organism>
<dbReference type="Pfam" id="PF00326">
    <property type="entry name" value="Peptidase_S9"/>
    <property type="match status" value="1"/>
</dbReference>
<evidence type="ECO:0000256" key="1">
    <source>
        <dbReference type="ARBA" id="ARBA00022801"/>
    </source>
</evidence>
<keyword evidence="1" id="KW-0378">Hydrolase</keyword>
<dbReference type="GO" id="GO:0006508">
    <property type="term" value="P:proteolysis"/>
    <property type="evidence" value="ECO:0007669"/>
    <property type="project" value="InterPro"/>
</dbReference>
<evidence type="ECO:0000313" key="5">
    <source>
        <dbReference type="Proteomes" id="UP000076532"/>
    </source>
</evidence>
<feature type="domain" description="Peptidase S9 prolyl oligopeptidase catalytic" evidence="2">
    <location>
        <begin position="259"/>
        <end position="309"/>
    </location>
</feature>